<dbReference type="AlphaFoldDB" id="A0AAV4VSE2"/>
<evidence type="ECO:0000313" key="2">
    <source>
        <dbReference type="Proteomes" id="UP001054945"/>
    </source>
</evidence>
<organism evidence="1 2">
    <name type="scientific">Caerostris extrusa</name>
    <name type="common">Bark spider</name>
    <name type="synonym">Caerostris bankana</name>
    <dbReference type="NCBI Taxonomy" id="172846"/>
    <lineage>
        <taxon>Eukaryota</taxon>
        <taxon>Metazoa</taxon>
        <taxon>Ecdysozoa</taxon>
        <taxon>Arthropoda</taxon>
        <taxon>Chelicerata</taxon>
        <taxon>Arachnida</taxon>
        <taxon>Araneae</taxon>
        <taxon>Araneomorphae</taxon>
        <taxon>Entelegynae</taxon>
        <taxon>Araneoidea</taxon>
        <taxon>Araneidae</taxon>
        <taxon>Caerostris</taxon>
    </lineage>
</organism>
<accession>A0AAV4VSE2</accession>
<reference evidence="1 2" key="1">
    <citation type="submission" date="2021-06" db="EMBL/GenBank/DDBJ databases">
        <title>Caerostris extrusa draft genome.</title>
        <authorList>
            <person name="Kono N."/>
            <person name="Arakawa K."/>
        </authorList>
    </citation>
    <scope>NUCLEOTIDE SEQUENCE [LARGE SCALE GENOMIC DNA]</scope>
</reference>
<proteinExistence type="predicted"/>
<keyword evidence="2" id="KW-1185">Reference proteome</keyword>
<protein>
    <submittedName>
        <fullName evidence="1">Uncharacterized protein</fullName>
    </submittedName>
</protein>
<comment type="caution">
    <text evidence="1">The sequence shown here is derived from an EMBL/GenBank/DDBJ whole genome shotgun (WGS) entry which is preliminary data.</text>
</comment>
<name>A0AAV4VSE2_CAEEX</name>
<evidence type="ECO:0000313" key="1">
    <source>
        <dbReference type="EMBL" id="GIY72928.1"/>
    </source>
</evidence>
<dbReference type="EMBL" id="BPLR01015011">
    <property type="protein sequence ID" value="GIY72928.1"/>
    <property type="molecule type" value="Genomic_DNA"/>
</dbReference>
<sequence>MSNRRDSFWLRPAAHAKCSGHWPTLGPTLRVSRPPPPIKAPDVRCLHFRIILQRMWPHHGVEVWLSLLANDNETCFPKSLFYGHSQCSITISTGVQHPSKIPFYDSSRTIIPGLLPVHCLGGIKNETPKQAISIGQDV</sequence>
<gene>
    <name evidence="1" type="ORF">CEXT_126921</name>
</gene>
<dbReference type="Proteomes" id="UP001054945">
    <property type="component" value="Unassembled WGS sequence"/>
</dbReference>